<feature type="non-terminal residue" evidence="1">
    <location>
        <position position="1"/>
    </location>
</feature>
<comment type="caution">
    <text evidence="1">The sequence shown here is derived from an EMBL/GenBank/DDBJ whole genome shotgun (WGS) entry which is preliminary data.</text>
</comment>
<dbReference type="Proteomes" id="UP000554482">
    <property type="component" value="Unassembled WGS sequence"/>
</dbReference>
<protein>
    <submittedName>
        <fullName evidence="1">Uncharacterized protein</fullName>
    </submittedName>
</protein>
<dbReference type="EMBL" id="JABWDY010041765">
    <property type="protein sequence ID" value="KAF5177151.1"/>
    <property type="molecule type" value="Genomic_DNA"/>
</dbReference>
<proteinExistence type="predicted"/>
<name>A0A7J6UXE3_THATH</name>
<reference evidence="1 2" key="1">
    <citation type="submission" date="2020-06" db="EMBL/GenBank/DDBJ databases">
        <title>Transcriptomic and genomic resources for Thalictrum thalictroides and T. hernandezii: Facilitating candidate gene discovery in an emerging model plant lineage.</title>
        <authorList>
            <person name="Arias T."/>
            <person name="Riano-Pachon D.M."/>
            <person name="Di Stilio V.S."/>
        </authorList>
    </citation>
    <scope>NUCLEOTIDE SEQUENCE [LARGE SCALE GENOMIC DNA]</scope>
    <source>
        <strain evidence="2">cv. WT478/WT964</strain>
        <tissue evidence="1">Leaves</tissue>
    </source>
</reference>
<keyword evidence="2" id="KW-1185">Reference proteome</keyword>
<dbReference type="AlphaFoldDB" id="A0A7J6UXE3"/>
<accession>A0A7J6UXE3</accession>
<evidence type="ECO:0000313" key="2">
    <source>
        <dbReference type="Proteomes" id="UP000554482"/>
    </source>
</evidence>
<organism evidence="1 2">
    <name type="scientific">Thalictrum thalictroides</name>
    <name type="common">Rue-anemone</name>
    <name type="synonym">Anemone thalictroides</name>
    <dbReference type="NCBI Taxonomy" id="46969"/>
    <lineage>
        <taxon>Eukaryota</taxon>
        <taxon>Viridiplantae</taxon>
        <taxon>Streptophyta</taxon>
        <taxon>Embryophyta</taxon>
        <taxon>Tracheophyta</taxon>
        <taxon>Spermatophyta</taxon>
        <taxon>Magnoliopsida</taxon>
        <taxon>Ranunculales</taxon>
        <taxon>Ranunculaceae</taxon>
        <taxon>Thalictroideae</taxon>
        <taxon>Thalictrum</taxon>
    </lineage>
</organism>
<evidence type="ECO:0000313" key="1">
    <source>
        <dbReference type="EMBL" id="KAF5177151.1"/>
    </source>
</evidence>
<gene>
    <name evidence="1" type="ORF">FRX31_033262</name>
</gene>
<sequence length="142" mass="16148">CDFSGTLWNNVLAWCDKAPEEWILIFHLIKAKSLNKLMAQAALAATVYWIWAKRNKIMYGEDNCGHKQLIRLITRDVTIRMSSLKGRFKDTDANKLAAKQLGRMELIRQPMVKIVKWEKHGNGWCKLNADGSLSSNNADGSL</sequence>